<evidence type="ECO:0000256" key="3">
    <source>
        <dbReference type="ARBA" id="ARBA00023239"/>
    </source>
</evidence>
<keyword evidence="3 4" id="KW-0456">Lyase</keyword>
<dbReference type="AlphaFoldDB" id="A0A8X8GBX7"/>
<dbReference type="GO" id="GO:0006744">
    <property type="term" value="P:ubiquinone biosynthetic process"/>
    <property type="evidence" value="ECO:0007669"/>
    <property type="project" value="UniProtKB-KW"/>
</dbReference>
<proteinExistence type="predicted"/>
<dbReference type="EMBL" id="JABBHS010000200">
    <property type="protein sequence ID" value="MBU2722950.1"/>
    <property type="molecule type" value="Genomic_DNA"/>
</dbReference>
<keyword evidence="2" id="KW-0831">Ubiquinone biosynthesis</keyword>
<gene>
    <name evidence="4" type="ORF">HF568_06940</name>
</gene>
<dbReference type="SUPFAM" id="SSF64288">
    <property type="entry name" value="Chorismate lyase-like"/>
    <property type="match status" value="1"/>
</dbReference>
<dbReference type="GO" id="GO:0005829">
    <property type="term" value="C:cytosol"/>
    <property type="evidence" value="ECO:0007669"/>
    <property type="project" value="TreeGrafter"/>
</dbReference>
<dbReference type="Gene3D" id="3.40.1410.10">
    <property type="entry name" value="Chorismate lyase-like"/>
    <property type="match status" value="1"/>
</dbReference>
<dbReference type="Proteomes" id="UP000887300">
    <property type="component" value="Unassembled WGS sequence"/>
</dbReference>
<evidence type="ECO:0000256" key="1">
    <source>
        <dbReference type="ARBA" id="ARBA00022490"/>
    </source>
</evidence>
<dbReference type="InterPro" id="IPR007440">
    <property type="entry name" value="Chorismate--pyruvate_lyase"/>
</dbReference>
<dbReference type="PANTHER" id="PTHR38683">
    <property type="entry name" value="CHORISMATE PYRUVATE-LYASE"/>
    <property type="match status" value="1"/>
</dbReference>
<name>A0A8X8GBX7_ACIFI</name>
<protein>
    <submittedName>
        <fullName evidence="4">Chorismate lyase</fullName>
    </submittedName>
</protein>
<comment type="caution">
    <text evidence="4">The sequence shown here is derived from an EMBL/GenBank/DDBJ whole genome shotgun (WGS) entry which is preliminary data.</text>
</comment>
<evidence type="ECO:0000313" key="4">
    <source>
        <dbReference type="EMBL" id="MBU2722950.1"/>
    </source>
</evidence>
<dbReference type="InterPro" id="IPR028978">
    <property type="entry name" value="Chorismate_lyase_/UTRA_dom_sf"/>
</dbReference>
<keyword evidence="1" id="KW-0963">Cytoplasm</keyword>
<dbReference type="Pfam" id="PF04345">
    <property type="entry name" value="Chor_lyase"/>
    <property type="match status" value="1"/>
</dbReference>
<accession>A0A8X8GBX7</accession>
<sequence length="170" mass="19459">MVGDPPALRHAPRAIWPWLTLPASLTAALQRAYGKSQIVRALLLDSGRASPSPIERSILCMRRGERIFWREVLLHGGDPAYPALWARTTIPLRGLRHGLLPLTRHGTRPIGNTLFRHRRLRRSPIQAESRPRFGQRRWQRRSVLRRGSAGVLVEEHFLPDLPCWAGRGRR</sequence>
<dbReference type="GO" id="GO:0008813">
    <property type="term" value="F:chorismate lyase activity"/>
    <property type="evidence" value="ECO:0007669"/>
    <property type="project" value="InterPro"/>
</dbReference>
<organism evidence="4 5">
    <name type="scientific">Acidithiobacillus ferridurans</name>
    <dbReference type="NCBI Taxonomy" id="1232575"/>
    <lineage>
        <taxon>Bacteria</taxon>
        <taxon>Pseudomonadati</taxon>
        <taxon>Pseudomonadota</taxon>
        <taxon>Acidithiobacillia</taxon>
        <taxon>Acidithiobacillales</taxon>
        <taxon>Acidithiobacillaceae</taxon>
        <taxon>Acidithiobacillus</taxon>
    </lineage>
</organism>
<reference evidence="4" key="1">
    <citation type="journal article" date="2021" name="ISME J.">
        <title>Genomic evolution of the class Acidithiobacillia: deep-branching Proteobacteria living in extreme acidic conditions.</title>
        <authorList>
            <person name="Moya-Beltran A."/>
            <person name="Beard S."/>
            <person name="Rojas-Villalobos C."/>
            <person name="Issotta F."/>
            <person name="Gallardo Y."/>
            <person name="Ulloa R."/>
            <person name="Giaveno A."/>
            <person name="Degli Esposti M."/>
            <person name="Johnson D.B."/>
            <person name="Quatrini R."/>
        </authorList>
    </citation>
    <scope>NUCLEOTIDE SEQUENCE</scope>
    <source>
        <strain evidence="4">DSM 583</strain>
    </source>
</reference>
<evidence type="ECO:0000313" key="5">
    <source>
        <dbReference type="Proteomes" id="UP000887300"/>
    </source>
</evidence>
<dbReference type="PANTHER" id="PTHR38683:SF1">
    <property type="entry name" value="CHORISMATE PYRUVATE-LYASE"/>
    <property type="match status" value="1"/>
</dbReference>
<evidence type="ECO:0000256" key="2">
    <source>
        <dbReference type="ARBA" id="ARBA00022688"/>
    </source>
</evidence>